<feature type="transmembrane region" description="Helical" evidence="1">
    <location>
        <begin position="12"/>
        <end position="41"/>
    </location>
</feature>
<evidence type="ECO:0000313" key="2">
    <source>
        <dbReference type="EMBL" id="HGM58249.1"/>
    </source>
</evidence>
<sequence length="233" mass="26552">MIFIIKRYLLAYGIFYIRVFTSGLILMIIGITFLHIGIYYLEDIVILPIEKFLNPLPPPHSSYELKTINIVSVNLKETYDLVDTIDFKSPGYLVITIASSEFVLAEVTVVNRKTYESVSTIVTNNPLLGSQYSKMIPILKPGEYEIYAKNLSPVAKTVSLRLDIYYLVEYLDATFAKWLQGLGGLMFLIGLFVIIFSPIIAAKQAEAVYLTPKKIREDLARMGILRRHRTEEE</sequence>
<dbReference type="EMBL" id="DTBJ01000015">
    <property type="protein sequence ID" value="HGM58249.1"/>
    <property type="molecule type" value="Genomic_DNA"/>
</dbReference>
<name>A0A7C4HB08_STAMA</name>
<evidence type="ECO:0000256" key="1">
    <source>
        <dbReference type="SAM" id="Phobius"/>
    </source>
</evidence>
<keyword evidence="1" id="KW-0812">Transmembrane</keyword>
<protein>
    <submittedName>
        <fullName evidence="2">Uncharacterized protein</fullName>
    </submittedName>
</protein>
<comment type="caution">
    <text evidence="2">The sequence shown here is derived from an EMBL/GenBank/DDBJ whole genome shotgun (WGS) entry which is preliminary data.</text>
</comment>
<organism evidence="2">
    <name type="scientific">Staphylothermus marinus</name>
    <dbReference type="NCBI Taxonomy" id="2280"/>
    <lineage>
        <taxon>Archaea</taxon>
        <taxon>Thermoproteota</taxon>
        <taxon>Thermoprotei</taxon>
        <taxon>Desulfurococcales</taxon>
        <taxon>Desulfurococcaceae</taxon>
        <taxon>Staphylothermus</taxon>
    </lineage>
</organism>
<gene>
    <name evidence="2" type="ORF">ENU14_01485</name>
</gene>
<keyword evidence="1" id="KW-1133">Transmembrane helix</keyword>
<keyword evidence="1" id="KW-0472">Membrane</keyword>
<accession>A0A7C4HB08</accession>
<reference evidence="2" key="1">
    <citation type="journal article" date="2020" name="mSystems">
        <title>Genome- and Community-Level Interaction Insights into Carbon Utilization and Element Cycling Functions of Hydrothermarchaeota in Hydrothermal Sediment.</title>
        <authorList>
            <person name="Zhou Z."/>
            <person name="Liu Y."/>
            <person name="Xu W."/>
            <person name="Pan J."/>
            <person name="Luo Z.H."/>
            <person name="Li M."/>
        </authorList>
    </citation>
    <scope>NUCLEOTIDE SEQUENCE [LARGE SCALE GENOMIC DNA]</scope>
    <source>
        <strain evidence="2">SpSt-642</strain>
    </source>
</reference>
<feature type="transmembrane region" description="Helical" evidence="1">
    <location>
        <begin position="178"/>
        <end position="201"/>
    </location>
</feature>
<dbReference type="AlphaFoldDB" id="A0A7C4HB08"/>
<proteinExistence type="predicted"/>